<evidence type="ECO:0000313" key="1">
    <source>
        <dbReference type="EMBL" id="GBP96540.1"/>
    </source>
</evidence>
<keyword evidence="2" id="KW-1185">Reference proteome</keyword>
<organism evidence="1 2">
    <name type="scientific">Eumeta variegata</name>
    <name type="common">Bagworm moth</name>
    <name type="synonym">Eumeta japonica</name>
    <dbReference type="NCBI Taxonomy" id="151549"/>
    <lineage>
        <taxon>Eukaryota</taxon>
        <taxon>Metazoa</taxon>
        <taxon>Ecdysozoa</taxon>
        <taxon>Arthropoda</taxon>
        <taxon>Hexapoda</taxon>
        <taxon>Insecta</taxon>
        <taxon>Pterygota</taxon>
        <taxon>Neoptera</taxon>
        <taxon>Endopterygota</taxon>
        <taxon>Lepidoptera</taxon>
        <taxon>Glossata</taxon>
        <taxon>Ditrysia</taxon>
        <taxon>Tineoidea</taxon>
        <taxon>Psychidae</taxon>
        <taxon>Oiketicinae</taxon>
        <taxon>Eumeta</taxon>
    </lineage>
</organism>
<proteinExistence type="predicted"/>
<name>A0A4C2A8R1_EUMVA</name>
<dbReference type="EMBL" id="BGZK01002798">
    <property type="protein sequence ID" value="GBP96540.1"/>
    <property type="molecule type" value="Genomic_DNA"/>
</dbReference>
<protein>
    <submittedName>
        <fullName evidence="1">Uncharacterized protein</fullName>
    </submittedName>
</protein>
<accession>A0A4C2A8R1</accession>
<dbReference type="Proteomes" id="UP000299102">
    <property type="component" value="Unassembled WGS sequence"/>
</dbReference>
<sequence>MAWLREVSALRLWPAERDDTLPVLRFCEMQLRRLPLNLSGVDKHTHAGMLTHARAHTHPREQTRILKNLRIEFRRRYDSCLIFSEEGSGRMRKGRGVRDPFIPSYHSPVIQGGRVSRVVLYSPLKRTQPAWKEASVGPTHIPAARVAASGDRSVSAYVFVKVRERPVDANPAR</sequence>
<gene>
    <name evidence="1" type="ORF">EVAR_100191_1</name>
</gene>
<dbReference type="AlphaFoldDB" id="A0A4C2A8R1"/>
<evidence type="ECO:0000313" key="2">
    <source>
        <dbReference type="Proteomes" id="UP000299102"/>
    </source>
</evidence>
<reference evidence="1 2" key="1">
    <citation type="journal article" date="2019" name="Commun. Biol.">
        <title>The bagworm genome reveals a unique fibroin gene that provides high tensile strength.</title>
        <authorList>
            <person name="Kono N."/>
            <person name="Nakamura H."/>
            <person name="Ohtoshi R."/>
            <person name="Tomita M."/>
            <person name="Numata K."/>
            <person name="Arakawa K."/>
        </authorList>
    </citation>
    <scope>NUCLEOTIDE SEQUENCE [LARGE SCALE GENOMIC DNA]</scope>
</reference>
<comment type="caution">
    <text evidence="1">The sequence shown here is derived from an EMBL/GenBank/DDBJ whole genome shotgun (WGS) entry which is preliminary data.</text>
</comment>